<comment type="caution">
    <text evidence="1">The sequence shown here is derived from an EMBL/GenBank/DDBJ whole genome shotgun (WGS) entry which is preliminary data.</text>
</comment>
<dbReference type="Proteomes" id="UP000531594">
    <property type="component" value="Unassembled WGS sequence"/>
</dbReference>
<reference evidence="1 2" key="1">
    <citation type="submission" date="2020-08" db="EMBL/GenBank/DDBJ databases">
        <title>Genomic Encyclopedia of Type Strains, Phase IV (KMG-IV): sequencing the most valuable type-strain genomes for metagenomic binning, comparative biology and taxonomic classification.</title>
        <authorList>
            <person name="Goeker M."/>
        </authorList>
    </citation>
    <scope>NUCLEOTIDE SEQUENCE [LARGE SCALE GENOMIC DNA]</scope>
    <source>
        <strain evidence="1 2">DSM 5391</strain>
    </source>
</reference>
<dbReference type="EMBL" id="JACHGK010000024">
    <property type="protein sequence ID" value="MBB6447593.1"/>
    <property type="molecule type" value="Genomic_DNA"/>
</dbReference>
<evidence type="ECO:0000313" key="1">
    <source>
        <dbReference type="EMBL" id="MBB6447593.1"/>
    </source>
</evidence>
<name>A0A7X0HVG9_9BACI</name>
<proteinExistence type="predicted"/>
<organism evidence="1 2">
    <name type="scientific">Bacillus benzoevorans</name>
    <dbReference type="NCBI Taxonomy" id="1456"/>
    <lineage>
        <taxon>Bacteria</taxon>
        <taxon>Bacillati</taxon>
        <taxon>Bacillota</taxon>
        <taxon>Bacilli</taxon>
        <taxon>Bacillales</taxon>
        <taxon>Bacillaceae</taxon>
        <taxon>Bacillus</taxon>
    </lineage>
</organism>
<sequence>MAHKGDGGVLLSELSIVDNKTRIPVKYFSRRVHHLTIQRLLYS</sequence>
<evidence type="ECO:0000313" key="2">
    <source>
        <dbReference type="Proteomes" id="UP000531594"/>
    </source>
</evidence>
<keyword evidence="2" id="KW-1185">Reference proteome</keyword>
<protein>
    <submittedName>
        <fullName evidence="1">Uncharacterized protein</fullName>
    </submittedName>
</protein>
<accession>A0A7X0HVG9</accession>
<dbReference type="AlphaFoldDB" id="A0A7X0HVG9"/>
<gene>
    <name evidence="1" type="ORF">HNR53_004279</name>
</gene>